<evidence type="ECO:0000313" key="13">
    <source>
        <dbReference type="EMBL" id="OJJ82413.1"/>
    </source>
</evidence>
<dbReference type="CDD" id="cd08645">
    <property type="entry name" value="FMT_core_GART"/>
    <property type="match status" value="1"/>
</dbReference>
<feature type="compositionally biased region" description="Low complexity" evidence="10">
    <location>
        <begin position="571"/>
        <end position="584"/>
    </location>
</feature>
<dbReference type="Gene3D" id="3.40.50.170">
    <property type="entry name" value="Formyl transferase, N-terminal domain"/>
    <property type="match status" value="1"/>
</dbReference>
<proteinExistence type="inferred from homology"/>
<feature type="compositionally biased region" description="Polar residues" evidence="10">
    <location>
        <begin position="443"/>
        <end position="457"/>
    </location>
</feature>
<accession>A0A1L9VEU2</accession>
<dbReference type="Proteomes" id="UP000184300">
    <property type="component" value="Unassembled WGS sequence"/>
</dbReference>
<dbReference type="FunFam" id="3.40.50.170:FF:000009">
    <property type="entry name" value="Phosphoribosylglycinamide formyltransferase (Eurofung)"/>
    <property type="match status" value="1"/>
</dbReference>
<dbReference type="STRING" id="1160497.A0A1L9VEU2"/>
<dbReference type="PANTHER" id="PTHR43369:SF2">
    <property type="entry name" value="PHOSPHORIBOSYLGLYCINAMIDE FORMYLTRANSFERASE"/>
    <property type="match status" value="1"/>
</dbReference>
<sequence>MGQSSSTQRDHRRISLSDHLLFRTARGRENRHEAMSDGRHFEQTGEAGPPSRTEIFHDNIQTAPSAQPRAVAELPGQSTFSDSWRTSHLGNTREENGSGFDLGHQQGYQDHPSATFARMTARRQSTMSRLGSRILPNSVIRGLLSSEEETPAEGHAHRHGVSRSTPRSEVAHNSSRFSPFSSLSSRGITRRRSLRAPYLIPRSDPTLAPDTSAPPAYPDPASERARESNRGSWRRSARLHRVRRSLSNPLSHMFGQPSTGISSPNTEGAVRPPSLSDDPYPLFPPSTELDNRMDFDEPHEPHELDSVEPAVRNTRPDSPASNQSAQGVTSARQIPSFLRAQPSRVLRREEQMPMSRVLQLAAAAIAAQLSGSTSPVLPNIQALGNDGLNGSLENFIQSLHNATSTQANPGDAPNTTGESGPSPPLNFLRVFRFANSDPARASDATNRTSTGSDNANHQADGMDVDNQTEGTEAEGRTVTLVVVGVRLVPASNGPGSDQPNPGHDLDALLRMPFLSPGIRNPDGGPNRPDGASRLFPNRLSRGPGPGGLSTNDDTIHQPGSSNVPHRLSDAGTGSPLSSLPNSSPASPPGPHPPPSTPAEPGLSTSASGASTPSRRPSSTSAMSPGALPQVHENQSMQPSVESAEEHSPLNTARQRRRSDSEYARHRGLGAGSNRRNGVVEPDNATPPVGRSWLIYVVGANVSENNLAFATPSLFTDNPTYEDMILLSSLLGPAKPPVATQEDVSTAGGLFRLVEYAGSLVAEAVDGTGNIQIPEGDRCLICLSDYEAAEELRQLTKCQHVFHRDCIDQRFTKYTRKPAEGGPKISRFSSSDNIEYIHDMSSPIRLTVLISGSGSNLQAVIDKTNAGQLPTKIIRVISNRKDAFGLERARRADIPTAYHNLVKYKKQHPATPEGVQVAREEYDAELARLVLQDAPNLVVCLGFMHVLSPNFLGPLEEVKLKIINLHPALPGAFNGTHAIERAHAAWLEGKIDKTGVMIHNVISEVDMGKPILIREIPFVKGVDEDLDKFETKVHEIEWGTVVEGIQLAIEELKGGKQ</sequence>
<dbReference type="GO" id="GO:0006189">
    <property type="term" value="P:'de novo' IMP biosynthetic process"/>
    <property type="evidence" value="ECO:0007669"/>
    <property type="project" value="InterPro"/>
</dbReference>
<dbReference type="PANTHER" id="PTHR43369">
    <property type="entry name" value="PHOSPHORIBOSYLGLYCINAMIDE FORMYLTRANSFERASE"/>
    <property type="match status" value="1"/>
</dbReference>
<evidence type="ECO:0000256" key="2">
    <source>
        <dbReference type="ARBA" id="ARBA00012254"/>
    </source>
</evidence>
<dbReference type="AlphaFoldDB" id="A0A1L9VEU2"/>
<evidence type="ECO:0000256" key="1">
    <source>
        <dbReference type="ARBA" id="ARBA00005054"/>
    </source>
</evidence>
<dbReference type="EMBL" id="KV878902">
    <property type="protein sequence ID" value="OJJ82413.1"/>
    <property type="molecule type" value="Genomic_DNA"/>
</dbReference>
<evidence type="ECO:0000256" key="8">
    <source>
        <dbReference type="ARBA" id="ARBA00041682"/>
    </source>
</evidence>
<comment type="pathway">
    <text evidence="1">Purine metabolism; IMP biosynthesis via de novo pathway; N(2)-formyl-N(1)-(5-phospho-D-ribosyl)glycinamide from N(1)-(5-phospho-D-ribosyl)glycinamide (10-formyl THF route): step 1/1.</text>
</comment>
<dbReference type="Pfam" id="PF00551">
    <property type="entry name" value="Formyl_trans_N"/>
    <property type="match status" value="1"/>
</dbReference>
<reference evidence="14" key="1">
    <citation type="journal article" date="2017" name="Genome Biol.">
        <title>Comparative genomics reveals high biological diversity and specific adaptations in the industrially and medically important fungal genus Aspergillus.</title>
        <authorList>
            <person name="de Vries R.P."/>
            <person name="Riley R."/>
            <person name="Wiebenga A."/>
            <person name="Aguilar-Osorio G."/>
            <person name="Amillis S."/>
            <person name="Uchima C.A."/>
            <person name="Anderluh G."/>
            <person name="Asadollahi M."/>
            <person name="Askin M."/>
            <person name="Barry K."/>
            <person name="Battaglia E."/>
            <person name="Bayram O."/>
            <person name="Benocci T."/>
            <person name="Braus-Stromeyer S.A."/>
            <person name="Caldana C."/>
            <person name="Canovas D."/>
            <person name="Cerqueira G.C."/>
            <person name="Chen F."/>
            <person name="Chen W."/>
            <person name="Choi C."/>
            <person name="Clum A."/>
            <person name="Dos Santos R.A."/>
            <person name="Damasio A.R."/>
            <person name="Diallinas G."/>
            <person name="Emri T."/>
            <person name="Fekete E."/>
            <person name="Flipphi M."/>
            <person name="Freyberg S."/>
            <person name="Gallo A."/>
            <person name="Gournas C."/>
            <person name="Habgood R."/>
            <person name="Hainaut M."/>
            <person name="Harispe M.L."/>
            <person name="Henrissat B."/>
            <person name="Hilden K.S."/>
            <person name="Hope R."/>
            <person name="Hossain A."/>
            <person name="Karabika E."/>
            <person name="Karaffa L."/>
            <person name="Karanyi Z."/>
            <person name="Krasevec N."/>
            <person name="Kuo A."/>
            <person name="Kusch H."/>
            <person name="LaButti K."/>
            <person name="Lagendijk E.L."/>
            <person name="Lapidus A."/>
            <person name="Levasseur A."/>
            <person name="Lindquist E."/>
            <person name="Lipzen A."/>
            <person name="Logrieco A.F."/>
            <person name="MacCabe A."/>
            <person name="Maekelae M.R."/>
            <person name="Malavazi I."/>
            <person name="Melin P."/>
            <person name="Meyer V."/>
            <person name="Mielnichuk N."/>
            <person name="Miskei M."/>
            <person name="Molnar A.P."/>
            <person name="Mule G."/>
            <person name="Ngan C.Y."/>
            <person name="Orejas M."/>
            <person name="Orosz E."/>
            <person name="Ouedraogo J.P."/>
            <person name="Overkamp K.M."/>
            <person name="Park H.-S."/>
            <person name="Perrone G."/>
            <person name="Piumi F."/>
            <person name="Punt P.J."/>
            <person name="Ram A.F."/>
            <person name="Ramon A."/>
            <person name="Rauscher S."/>
            <person name="Record E."/>
            <person name="Riano-Pachon D.M."/>
            <person name="Robert V."/>
            <person name="Roehrig J."/>
            <person name="Ruller R."/>
            <person name="Salamov A."/>
            <person name="Salih N.S."/>
            <person name="Samson R.A."/>
            <person name="Sandor E."/>
            <person name="Sanguinetti M."/>
            <person name="Schuetze T."/>
            <person name="Sepcic K."/>
            <person name="Shelest E."/>
            <person name="Sherlock G."/>
            <person name="Sophianopoulou V."/>
            <person name="Squina F.M."/>
            <person name="Sun H."/>
            <person name="Susca A."/>
            <person name="Todd R.B."/>
            <person name="Tsang A."/>
            <person name="Unkles S.E."/>
            <person name="van de Wiele N."/>
            <person name="van Rossen-Uffink D."/>
            <person name="Oliveira J.V."/>
            <person name="Vesth T.C."/>
            <person name="Visser J."/>
            <person name="Yu J.-H."/>
            <person name="Zhou M."/>
            <person name="Andersen M.R."/>
            <person name="Archer D.B."/>
            <person name="Baker S.E."/>
            <person name="Benoit I."/>
            <person name="Brakhage A.A."/>
            <person name="Braus G.H."/>
            <person name="Fischer R."/>
            <person name="Frisvad J.C."/>
            <person name="Goldman G.H."/>
            <person name="Houbraken J."/>
            <person name="Oakley B."/>
            <person name="Pocsi I."/>
            <person name="Scazzocchio C."/>
            <person name="Seiboth B."/>
            <person name="vanKuyk P.A."/>
            <person name="Wortman J."/>
            <person name="Dyer P.S."/>
            <person name="Grigoriev I.V."/>
        </authorList>
    </citation>
    <scope>NUCLEOTIDE SEQUENCE [LARGE SCALE GENOMIC DNA]</scope>
    <source>
        <strain evidence="14">CBS 516.65</strain>
    </source>
</reference>
<evidence type="ECO:0000256" key="5">
    <source>
        <dbReference type="ARBA" id="ARBA00022755"/>
    </source>
</evidence>
<feature type="region of interest" description="Disordered" evidence="10">
    <location>
        <begin position="438"/>
        <end position="476"/>
    </location>
</feature>
<feature type="region of interest" description="Disordered" evidence="10">
    <location>
        <begin position="148"/>
        <end position="331"/>
    </location>
</feature>
<feature type="compositionally biased region" description="Basic residues" evidence="10">
    <location>
        <begin position="232"/>
        <end position="244"/>
    </location>
</feature>
<dbReference type="InterPro" id="IPR002376">
    <property type="entry name" value="Formyl_transf_N"/>
</dbReference>
<feature type="region of interest" description="Disordered" evidence="10">
    <location>
        <begin position="76"/>
        <end position="104"/>
    </location>
</feature>
<dbReference type="GO" id="GO:0005737">
    <property type="term" value="C:cytoplasm"/>
    <property type="evidence" value="ECO:0007669"/>
    <property type="project" value="TreeGrafter"/>
</dbReference>
<evidence type="ECO:0000256" key="10">
    <source>
        <dbReference type="SAM" id="MobiDB-lite"/>
    </source>
</evidence>
<feature type="compositionally biased region" description="Polar residues" evidence="10">
    <location>
        <begin position="403"/>
        <end position="419"/>
    </location>
</feature>
<dbReference type="NCBIfam" id="TIGR00639">
    <property type="entry name" value="PurN"/>
    <property type="match status" value="1"/>
</dbReference>
<feature type="compositionally biased region" description="Polar residues" evidence="10">
    <location>
        <begin position="631"/>
        <end position="640"/>
    </location>
</feature>
<comment type="similarity">
    <text evidence="6">Belongs to the GART family.</text>
</comment>
<dbReference type="InterPro" id="IPR001841">
    <property type="entry name" value="Znf_RING"/>
</dbReference>
<dbReference type="OrthoDB" id="8062037at2759"/>
<name>A0A1L9VEU2_ASPGL</name>
<evidence type="ECO:0000256" key="3">
    <source>
        <dbReference type="ARBA" id="ARBA00022076"/>
    </source>
</evidence>
<evidence type="ECO:0000259" key="12">
    <source>
        <dbReference type="Pfam" id="PF13639"/>
    </source>
</evidence>
<dbReference type="EC" id="2.1.2.2" evidence="2"/>
<evidence type="ECO:0000256" key="6">
    <source>
        <dbReference type="ARBA" id="ARBA00038440"/>
    </source>
</evidence>
<dbReference type="GeneID" id="34465459"/>
<feature type="compositionally biased region" description="Polar residues" evidence="10">
    <location>
        <begin position="256"/>
        <end position="266"/>
    </location>
</feature>
<feature type="compositionally biased region" description="Low complexity" evidence="10">
    <location>
        <begin position="598"/>
        <end position="624"/>
    </location>
</feature>
<evidence type="ECO:0000256" key="4">
    <source>
        <dbReference type="ARBA" id="ARBA00022679"/>
    </source>
</evidence>
<keyword evidence="4" id="KW-0808">Transferase</keyword>
<feature type="compositionally biased region" description="Pro residues" evidence="10">
    <location>
        <begin position="585"/>
        <end position="597"/>
    </location>
</feature>
<dbReference type="Gene3D" id="3.30.40.10">
    <property type="entry name" value="Zinc/RING finger domain, C3HC4 (zinc finger)"/>
    <property type="match status" value="1"/>
</dbReference>
<keyword evidence="5" id="KW-0658">Purine biosynthesis</keyword>
<feature type="region of interest" description="Disordered" evidence="10">
    <location>
        <begin position="403"/>
        <end position="426"/>
    </location>
</feature>
<feature type="domain" description="Formyl transferase N-terminal" evidence="11">
    <location>
        <begin position="844"/>
        <end position="1038"/>
    </location>
</feature>
<dbReference type="SUPFAM" id="SSF57850">
    <property type="entry name" value="RING/U-box"/>
    <property type="match status" value="1"/>
</dbReference>
<organism evidence="13 14">
    <name type="scientific">Aspergillus glaucus CBS 516.65</name>
    <dbReference type="NCBI Taxonomy" id="1160497"/>
    <lineage>
        <taxon>Eukaryota</taxon>
        <taxon>Fungi</taxon>
        <taxon>Dikarya</taxon>
        <taxon>Ascomycota</taxon>
        <taxon>Pezizomycotina</taxon>
        <taxon>Eurotiomycetes</taxon>
        <taxon>Eurotiomycetidae</taxon>
        <taxon>Eurotiales</taxon>
        <taxon>Aspergillaceae</taxon>
        <taxon>Aspergillus</taxon>
        <taxon>Aspergillus subgen. Aspergillus</taxon>
    </lineage>
</organism>
<evidence type="ECO:0000256" key="7">
    <source>
        <dbReference type="ARBA" id="ARBA00041324"/>
    </source>
</evidence>
<feature type="region of interest" description="Disordered" evidence="10">
    <location>
        <begin position="513"/>
        <end position="684"/>
    </location>
</feature>
<comment type="catalytic activity">
    <reaction evidence="9">
        <text>N(1)-(5-phospho-beta-D-ribosyl)glycinamide + (6R)-10-formyltetrahydrofolate = N(2)-formyl-N(1)-(5-phospho-beta-D-ribosyl)glycinamide + (6S)-5,6,7,8-tetrahydrofolate + H(+)</text>
        <dbReference type="Rhea" id="RHEA:15053"/>
        <dbReference type="ChEBI" id="CHEBI:15378"/>
        <dbReference type="ChEBI" id="CHEBI:57453"/>
        <dbReference type="ChEBI" id="CHEBI:143788"/>
        <dbReference type="ChEBI" id="CHEBI:147286"/>
        <dbReference type="ChEBI" id="CHEBI:195366"/>
        <dbReference type="EC" id="2.1.2.2"/>
    </reaction>
</comment>
<dbReference type="RefSeq" id="XP_022399111.1">
    <property type="nucleotide sequence ID" value="XM_022549199.1"/>
</dbReference>
<dbReference type="InterPro" id="IPR013083">
    <property type="entry name" value="Znf_RING/FYVE/PHD"/>
</dbReference>
<dbReference type="GO" id="GO:0004644">
    <property type="term" value="F:phosphoribosylglycinamide formyltransferase activity"/>
    <property type="evidence" value="ECO:0007669"/>
    <property type="project" value="UniProtKB-EC"/>
</dbReference>
<feature type="compositionally biased region" description="Polar residues" evidence="10">
    <location>
        <begin position="319"/>
        <end position="331"/>
    </location>
</feature>
<evidence type="ECO:0000256" key="9">
    <source>
        <dbReference type="ARBA" id="ARBA00047664"/>
    </source>
</evidence>
<gene>
    <name evidence="13" type="ORF">ASPGLDRAFT_67877</name>
</gene>
<evidence type="ECO:0000313" key="14">
    <source>
        <dbReference type="Proteomes" id="UP000184300"/>
    </source>
</evidence>
<dbReference type="VEuPathDB" id="FungiDB:ASPGLDRAFT_67877"/>
<feature type="compositionally biased region" description="Basic and acidic residues" evidence="10">
    <location>
        <begin position="289"/>
        <end position="305"/>
    </location>
</feature>
<dbReference type="InterPro" id="IPR004607">
    <property type="entry name" value="GART"/>
</dbReference>
<feature type="compositionally biased region" description="Polar residues" evidence="10">
    <location>
        <begin position="76"/>
        <end position="90"/>
    </location>
</feature>
<protein>
    <recommendedName>
        <fullName evidence="3">Phosphoribosylglycinamide formyltransferase</fullName>
        <ecNumber evidence="2">2.1.2.2</ecNumber>
    </recommendedName>
    <alternativeName>
        <fullName evidence="8">5'-phosphoribosylglycinamide transformylase</fullName>
    </alternativeName>
    <alternativeName>
        <fullName evidence="7">GAR transformylase</fullName>
    </alternativeName>
</protein>
<dbReference type="SUPFAM" id="SSF53328">
    <property type="entry name" value="Formyltransferase"/>
    <property type="match status" value="1"/>
</dbReference>
<dbReference type="Pfam" id="PF13639">
    <property type="entry name" value="zf-RING_2"/>
    <property type="match status" value="1"/>
</dbReference>
<feature type="compositionally biased region" description="Polar residues" evidence="10">
    <location>
        <begin position="548"/>
        <end position="563"/>
    </location>
</feature>
<feature type="compositionally biased region" description="Basic and acidic residues" evidence="10">
    <location>
        <begin position="26"/>
        <end position="43"/>
    </location>
</feature>
<evidence type="ECO:0000259" key="11">
    <source>
        <dbReference type="Pfam" id="PF00551"/>
    </source>
</evidence>
<feature type="compositionally biased region" description="Polar residues" evidence="10">
    <location>
        <begin position="162"/>
        <end position="173"/>
    </location>
</feature>
<feature type="region of interest" description="Disordered" evidence="10">
    <location>
        <begin position="1"/>
        <end position="54"/>
    </location>
</feature>
<keyword evidence="14" id="KW-1185">Reference proteome</keyword>
<feature type="domain" description="RING-type" evidence="12">
    <location>
        <begin position="777"/>
        <end position="810"/>
    </location>
</feature>
<feature type="compositionally biased region" description="Low complexity" evidence="10">
    <location>
        <begin position="174"/>
        <end position="186"/>
    </location>
</feature>
<dbReference type="InterPro" id="IPR036477">
    <property type="entry name" value="Formyl_transf_N_sf"/>
</dbReference>